<evidence type="ECO:0000313" key="2">
    <source>
        <dbReference type="Proteomes" id="UP001434419"/>
    </source>
</evidence>
<reference evidence="1" key="1">
    <citation type="submission" date="2024-06" db="EMBL/GenBank/DDBJ databases">
        <title>Vaginal Lactobacillus fatty acid response mechanisms reveal a metabolite-targeted strategy for bacterial vaginosis treatment.</title>
        <authorList>
            <person name="Zhu M."/>
            <person name="Blainey P.C."/>
            <person name="Bloom S.M."/>
            <person name="Kwon D.S."/>
        </authorList>
    </citation>
    <scope>NUCLEOTIDE SEQUENCE</scope>
    <source>
        <strain evidence="1">194_F1_1</strain>
    </source>
</reference>
<protein>
    <submittedName>
        <fullName evidence="1">Uncharacterized protein</fullName>
    </submittedName>
</protein>
<gene>
    <name evidence="1" type="ORF">ABVC42_13765</name>
</gene>
<accession>A0ABV2BCC2</accession>
<evidence type="ECO:0000313" key="1">
    <source>
        <dbReference type="EMBL" id="MES5150897.1"/>
    </source>
</evidence>
<organism evidence="1 2">
    <name type="scientific">Lactobacillus crispatus</name>
    <dbReference type="NCBI Taxonomy" id="47770"/>
    <lineage>
        <taxon>Bacteria</taxon>
        <taxon>Bacillati</taxon>
        <taxon>Bacillota</taxon>
        <taxon>Bacilli</taxon>
        <taxon>Lactobacillales</taxon>
        <taxon>Lactobacillaceae</taxon>
        <taxon>Lactobacillus</taxon>
    </lineage>
</organism>
<keyword evidence="2" id="KW-1185">Reference proteome</keyword>
<dbReference type="Proteomes" id="UP001434419">
    <property type="component" value="Unassembled WGS sequence"/>
</dbReference>
<sequence>MSKENFKLSNKADIALFEAVTTAHEKYFDRIQSKIKINTKAKSLIYNALGDYVYDMNGCFLDDPDFQLGWYYDGDVRNYATQLLNDIENAENIIANLYLLYSKNKADFRNVAAEYEETKDTHHYMSDVSADYYNYIGGAVISCKPTYQDLMTLNNHDLDELNSILKECDLKPVSMFNIEKIAS</sequence>
<comment type="caution">
    <text evidence="1">The sequence shown here is derived from an EMBL/GenBank/DDBJ whole genome shotgun (WGS) entry which is preliminary data.</text>
</comment>
<dbReference type="EMBL" id="JBETVU010000013">
    <property type="protein sequence ID" value="MES5150897.1"/>
    <property type="molecule type" value="Genomic_DNA"/>
</dbReference>
<name>A0ABV2BCC2_9LACO</name>
<proteinExistence type="predicted"/>
<dbReference type="RefSeq" id="WP_133476422.1">
    <property type="nucleotide sequence ID" value="NZ_JBETVU010000013.1"/>
</dbReference>